<protein>
    <submittedName>
        <fullName evidence="1">Uncharacterized protein</fullName>
    </submittedName>
</protein>
<dbReference type="RefSeq" id="WP_096352108.1">
    <property type="nucleotide sequence ID" value="NZ_AP017313.1"/>
</dbReference>
<evidence type="ECO:0000313" key="1">
    <source>
        <dbReference type="EMBL" id="BAU54235.1"/>
    </source>
</evidence>
<dbReference type="AlphaFoldDB" id="A0A110AZI8"/>
<dbReference type="EMBL" id="AP017313">
    <property type="protein sequence ID" value="BAU54235.1"/>
    <property type="molecule type" value="Genomic_DNA"/>
</dbReference>
<accession>A0A110AZI8</accession>
<keyword evidence="2" id="KW-1185">Reference proteome</keyword>
<dbReference type="OrthoDB" id="9123883at2"/>
<evidence type="ECO:0000313" key="2">
    <source>
        <dbReference type="Proteomes" id="UP000218263"/>
    </source>
</evidence>
<dbReference type="Proteomes" id="UP000218263">
    <property type="component" value="Chromosome"/>
</dbReference>
<organism evidence="1 2">
    <name type="scientific">Mucilaginibacter gotjawali</name>
    <dbReference type="NCBI Taxonomy" id="1550579"/>
    <lineage>
        <taxon>Bacteria</taxon>
        <taxon>Pseudomonadati</taxon>
        <taxon>Bacteroidota</taxon>
        <taxon>Sphingobacteriia</taxon>
        <taxon>Sphingobacteriales</taxon>
        <taxon>Sphingobacteriaceae</taxon>
        <taxon>Mucilaginibacter</taxon>
    </lineage>
</organism>
<reference evidence="1 2" key="1">
    <citation type="submission" date="2015-12" db="EMBL/GenBank/DDBJ databases">
        <title>Genome sequence of Mucilaginibacter gotjawali.</title>
        <authorList>
            <person name="Lee J.S."/>
            <person name="Lee K.C."/>
            <person name="Kim K.K."/>
            <person name="Lee B.W."/>
        </authorList>
    </citation>
    <scope>NUCLEOTIDE SEQUENCE [LARGE SCALE GENOMIC DNA]</scope>
    <source>
        <strain evidence="1 2">SA3-7</strain>
    </source>
</reference>
<proteinExistence type="predicted"/>
<gene>
    <name evidence="1" type="ORF">MgSA37_02409</name>
</gene>
<name>A0A110AZI8_9SPHI</name>
<dbReference type="KEGG" id="mgot:MgSA37_02409"/>
<sequence>MKPSRYLNNLDSFIAACIGFYAIYLYTAYSGVGISPDSIMYASTATNIQSHLSLITFNKTPLTFFPVFYPFFLGAIQFITGADPIRAGAMIDATLFAAVIFTTGWIMSKFVAHSRIYKWLILGAIILSPGLLEIYTYLWSETLFILEIMLFIIAYWRYMQTHTLKSLLWVAIITAIACITRYVGITIIGAGGLMLLLDDHLPWWKKKVGHILFYGFISISLLVANLILNSTATGLSTGTREPSITPFKDNLYYIGTVIVDWGALSNKAYPFAILIASIVLLALIAVLLWKAFKGKINSYENIVIAFTIVYGMFILVWASIQRFERINSRLLSPMFIPLLIACTYWVPDMLNLIKSKAKYVLAGVAIILMMAFEYSTYQADYERYDDEGDYGVPGYSDDDWNKSEFVVYLKQHKNIYKPGVPIFSDANEAVYLFTGMSSELIPHKFFSKDVQKFYAHKQFYLIWFDNLYNSELVSLPDIMKNKKLVKIGAAKQGEIYYCDGK</sequence>